<dbReference type="SUPFAM" id="SSF49384">
    <property type="entry name" value="Carbohydrate-binding domain"/>
    <property type="match status" value="1"/>
</dbReference>
<keyword evidence="2" id="KW-0624">Polysaccharide degradation</keyword>
<sequence>MPDQPSPQDTAEAALPAECWDAVLSYAGLCTSGSAAAGELATESFALGLREVRAADAGALRGRRTPRLPAVPLMLTAVRTTAAAWERAGLGDRLDNDLRLWLNSPQAARYPGPPRHRPLALRGLRDLQEADAALLWLAEVEALPLVVVARRLGLDPAGVSEELEQVRARFRDRCRRAHLDAPLDSECRGYARLLDAVTRSAAPLRVPEDLSRHLATCARCAEAAACLQPRAGALPVALAGGVIGWGGLAYLERRRRAADVRLGARRPAPGAADGDPGQPGALRARLVRGGLLAAAVALSAVALTVSLMPFDGAASDAAHGGTGRRTAAAITPPPADHTADQAPGGPAPASSASASGPGGSATGAAAPAPAGDDPGPEPQGTPSAVAGTPGPTGPGPAACRVGYHVVDQWTDGFEAAVTITTGRPLDTWRLAWTFGDGQRVTRVWDATAGQSGSRVTVTAARYNASVAAGSTVTFGFLGSRHGGNSAPYDFTLDGQDCATG</sequence>
<feature type="compositionally biased region" description="Low complexity" evidence="3">
    <location>
        <begin position="380"/>
        <end position="389"/>
    </location>
</feature>
<feature type="compositionally biased region" description="Low complexity" evidence="3">
    <location>
        <begin position="362"/>
        <end position="373"/>
    </location>
</feature>
<comment type="caution">
    <text evidence="5">The sequence shown here is derived from an EMBL/GenBank/DDBJ whole genome shotgun (WGS) entry which is preliminary data.</text>
</comment>
<dbReference type="Proteomes" id="UP001595824">
    <property type="component" value="Unassembled WGS sequence"/>
</dbReference>
<proteinExistence type="predicted"/>
<keyword evidence="1" id="KW-0732">Signal</keyword>
<dbReference type="InterPro" id="IPR001919">
    <property type="entry name" value="CBD2"/>
</dbReference>
<dbReference type="SMART" id="SM00637">
    <property type="entry name" value="CBD_II"/>
    <property type="match status" value="1"/>
</dbReference>
<keyword evidence="6" id="KW-1185">Reference proteome</keyword>
<keyword evidence="2" id="KW-0119">Carbohydrate metabolism</keyword>
<feature type="compositionally biased region" description="Low complexity" evidence="3">
    <location>
        <begin position="340"/>
        <end position="355"/>
    </location>
</feature>
<evidence type="ECO:0000256" key="1">
    <source>
        <dbReference type="ARBA" id="ARBA00022729"/>
    </source>
</evidence>
<dbReference type="InterPro" id="IPR012291">
    <property type="entry name" value="CBM2_carb-bd_dom_sf"/>
</dbReference>
<evidence type="ECO:0000256" key="3">
    <source>
        <dbReference type="SAM" id="MobiDB-lite"/>
    </source>
</evidence>
<dbReference type="RefSeq" id="WP_381739875.1">
    <property type="nucleotide sequence ID" value="NZ_JBHSDP010000015.1"/>
</dbReference>
<dbReference type="Gene3D" id="2.60.40.290">
    <property type="match status" value="1"/>
</dbReference>
<dbReference type="EMBL" id="JBHSDP010000015">
    <property type="protein sequence ID" value="MFC4329396.1"/>
    <property type="molecule type" value="Genomic_DNA"/>
</dbReference>
<dbReference type="PROSITE" id="PS51173">
    <property type="entry name" value="CBM2"/>
    <property type="match status" value="1"/>
</dbReference>
<reference evidence="6" key="1">
    <citation type="journal article" date="2019" name="Int. J. Syst. Evol. Microbiol.">
        <title>The Global Catalogue of Microorganisms (GCM) 10K type strain sequencing project: providing services to taxonomists for standard genome sequencing and annotation.</title>
        <authorList>
            <consortium name="The Broad Institute Genomics Platform"/>
            <consortium name="The Broad Institute Genome Sequencing Center for Infectious Disease"/>
            <person name="Wu L."/>
            <person name="Ma J."/>
        </authorList>
    </citation>
    <scope>NUCLEOTIDE SEQUENCE [LARGE SCALE GENOMIC DNA]</scope>
    <source>
        <strain evidence="6">PCU 347</strain>
    </source>
</reference>
<feature type="domain" description="CBM2" evidence="4">
    <location>
        <begin position="392"/>
        <end position="500"/>
    </location>
</feature>
<feature type="region of interest" description="Disordered" evidence="3">
    <location>
        <begin position="317"/>
        <end position="396"/>
    </location>
</feature>
<accession>A0ABV8TG97</accession>
<protein>
    <submittedName>
        <fullName evidence="5">Cellulose binding domain-containing protein</fullName>
    </submittedName>
</protein>
<name>A0ABV8TG97_9ACTN</name>
<evidence type="ECO:0000313" key="5">
    <source>
        <dbReference type="EMBL" id="MFC4329396.1"/>
    </source>
</evidence>
<evidence type="ECO:0000313" key="6">
    <source>
        <dbReference type="Proteomes" id="UP001595824"/>
    </source>
</evidence>
<organism evidence="5 6">
    <name type="scientific">Streptomyces andamanensis</name>
    <dbReference type="NCBI Taxonomy" id="1565035"/>
    <lineage>
        <taxon>Bacteria</taxon>
        <taxon>Bacillati</taxon>
        <taxon>Actinomycetota</taxon>
        <taxon>Actinomycetes</taxon>
        <taxon>Kitasatosporales</taxon>
        <taxon>Streptomycetaceae</taxon>
        <taxon>Streptomyces</taxon>
    </lineage>
</organism>
<dbReference type="InterPro" id="IPR008965">
    <property type="entry name" value="CBM2/CBM3_carb-bd_dom_sf"/>
</dbReference>
<feature type="compositionally biased region" description="Low complexity" evidence="3">
    <location>
        <begin position="317"/>
        <end position="330"/>
    </location>
</feature>
<evidence type="ECO:0000259" key="4">
    <source>
        <dbReference type="PROSITE" id="PS51173"/>
    </source>
</evidence>
<dbReference type="Pfam" id="PF00553">
    <property type="entry name" value="CBM_2"/>
    <property type="match status" value="1"/>
</dbReference>
<evidence type="ECO:0000256" key="2">
    <source>
        <dbReference type="ARBA" id="ARBA00023326"/>
    </source>
</evidence>
<gene>
    <name evidence="5" type="ORF">ACFPC0_16635</name>
</gene>